<dbReference type="GO" id="GO:0005975">
    <property type="term" value="P:carbohydrate metabolic process"/>
    <property type="evidence" value="ECO:0007669"/>
    <property type="project" value="InterPro"/>
</dbReference>
<dbReference type="Pfam" id="PF07944">
    <property type="entry name" value="Beta-AFase-like_GH127_cat"/>
    <property type="match status" value="1"/>
</dbReference>
<accession>A0A7K1UH93</accession>
<dbReference type="GO" id="GO:0016787">
    <property type="term" value="F:hydrolase activity"/>
    <property type="evidence" value="ECO:0007669"/>
    <property type="project" value="UniProtKB-KW"/>
</dbReference>
<feature type="domain" description="Non-reducing end beta-L-arabinofuranosidase-like GH127 C-terminal" evidence="3">
    <location>
        <begin position="515"/>
        <end position="633"/>
    </location>
</feature>
<evidence type="ECO:0000259" key="3">
    <source>
        <dbReference type="Pfam" id="PF20737"/>
    </source>
</evidence>
<sequence>MSLCPASSPSPVLPTERAEVALRPVAAGTVRVTEGFWAQRMSTNRQVTLPLGAQQLESAGNLENLRIAAGQQEGLPRGPEFADSDVYKWLEAAAWDYACSRDAASLEQQLQIVRLLEAAQKPDGYLNAVIPLRSGQRYQNLPWSHEHYCAGHLIQAAVALARSAGRTELLEIAVGLADHMVEVFGPEKNRALDGHPVIESALVELYRETGTRAYLELAAWFVQARGAATIRSEIAGPSYFSDRVPVRQAQTVEGHAVRAMYLAAGAADLAVETGDTELLVALEQQYQQMRTTKQYITGGLGSRWEGESFGSPYELPNERAYAETCAAVGAVQWAWRMLLATGKPVYADQIEHILFNGFLAGVSLEGDKFFYVNPLQVSSTTQPEGDRDPAAGRNRWFDCACCPPNLMRMLASLESYMVTTGSAETGGVQLHQYASGTVEAAGFILHIRTDYPWSGQVQVSIEAAPDHSAAISLRIPAWAAGAKVGGQLAAAGQYWTAVRRWRPGQSLQLQLPMRPRLLYADPRVEAARGSVAVARGPLIYAFESCDQPSGSVLENLVLDTAAPITVEHRHDLLGGVSILQMSGFLQRPRGDDPEELYTEKASASPIGGRALLTAIPYYAWANRGPQAMRVWIPATGGPADGR</sequence>
<dbReference type="InterPro" id="IPR049174">
    <property type="entry name" value="Beta-AFase-like"/>
</dbReference>
<dbReference type="AlphaFoldDB" id="A0A7K1UH93"/>
<dbReference type="PANTHER" id="PTHR43465">
    <property type="entry name" value="DUF1680 DOMAIN PROTEIN (AFU_ORTHOLOGUE AFUA_1G08910)"/>
    <property type="match status" value="1"/>
</dbReference>
<keyword evidence="4" id="KW-0378">Hydrolase</keyword>
<feature type="domain" description="Non-reducing end beta-L-arabinofuranosidase-like GH127 catalytic" evidence="1">
    <location>
        <begin position="30"/>
        <end position="414"/>
    </location>
</feature>
<dbReference type="InterPro" id="IPR008928">
    <property type="entry name" value="6-hairpin_glycosidase_sf"/>
</dbReference>
<comment type="caution">
    <text evidence="4">The sequence shown here is derived from an EMBL/GenBank/DDBJ whole genome shotgun (WGS) entry which is preliminary data.</text>
</comment>
<dbReference type="OrthoDB" id="9757939at2"/>
<organism evidence="4 5">
    <name type="scientific">Nesterenkonia alkaliphila</name>
    <dbReference type="NCBI Taxonomy" id="1463631"/>
    <lineage>
        <taxon>Bacteria</taxon>
        <taxon>Bacillati</taxon>
        <taxon>Actinomycetota</taxon>
        <taxon>Actinomycetes</taxon>
        <taxon>Micrococcales</taxon>
        <taxon>Micrococcaceae</taxon>
        <taxon>Nesterenkonia</taxon>
    </lineage>
</organism>
<dbReference type="RefSeq" id="WP_157322140.1">
    <property type="nucleotide sequence ID" value="NZ_BMFX01000023.1"/>
</dbReference>
<protein>
    <submittedName>
        <fullName evidence="4">Glycoside hydrolase family 127 protein</fullName>
    </submittedName>
</protein>
<evidence type="ECO:0000259" key="2">
    <source>
        <dbReference type="Pfam" id="PF20736"/>
    </source>
</evidence>
<evidence type="ECO:0000313" key="5">
    <source>
        <dbReference type="Proteomes" id="UP000460157"/>
    </source>
</evidence>
<dbReference type="PANTHER" id="PTHR43465:SF2">
    <property type="entry name" value="DUF1680 DOMAIN PROTEIN (AFU_ORTHOLOGUE AFUA_1G08910)"/>
    <property type="match status" value="1"/>
</dbReference>
<proteinExistence type="predicted"/>
<dbReference type="Proteomes" id="UP000460157">
    <property type="component" value="Unassembled WGS sequence"/>
</dbReference>
<evidence type="ECO:0000313" key="4">
    <source>
        <dbReference type="EMBL" id="MVT25809.1"/>
    </source>
</evidence>
<dbReference type="InterPro" id="IPR049046">
    <property type="entry name" value="Beta-AFase-like_GH127_middle"/>
</dbReference>
<dbReference type="Pfam" id="PF20737">
    <property type="entry name" value="Glyco_hydro127C"/>
    <property type="match status" value="1"/>
</dbReference>
<name>A0A7K1UH93_9MICC</name>
<dbReference type="EMBL" id="WRPM01000033">
    <property type="protein sequence ID" value="MVT25809.1"/>
    <property type="molecule type" value="Genomic_DNA"/>
</dbReference>
<dbReference type="SUPFAM" id="SSF48208">
    <property type="entry name" value="Six-hairpin glycosidases"/>
    <property type="match status" value="1"/>
</dbReference>
<gene>
    <name evidence="4" type="ORF">GNZ21_05450</name>
</gene>
<dbReference type="Pfam" id="PF20736">
    <property type="entry name" value="Glyco_hydro127M"/>
    <property type="match status" value="1"/>
</dbReference>
<evidence type="ECO:0000259" key="1">
    <source>
        <dbReference type="Pfam" id="PF07944"/>
    </source>
</evidence>
<feature type="domain" description="Non-reducing end beta-L-arabinofuranosidase-like GH127 middle" evidence="2">
    <location>
        <begin position="428"/>
        <end position="513"/>
    </location>
</feature>
<keyword evidence="5" id="KW-1185">Reference proteome</keyword>
<reference evidence="4 5" key="1">
    <citation type="submission" date="2019-12" db="EMBL/GenBank/DDBJ databases">
        <title>Nesterenkonia muleiensis sp. nov., a novel actinobacterium isolated from sap of Populus euphratica.</title>
        <authorList>
            <person name="Wang R."/>
        </authorList>
    </citation>
    <scope>NUCLEOTIDE SEQUENCE [LARGE SCALE GENOMIC DNA]</scope>
    <source>
        <strain evidence="4 5">F10</strain>
    </source>
</reference>
<dbReference type="InterPro" id="IPR049049">
    <property type="entry name" value="Beta-AFase-like_GH127_C"/>
</dbReference>
<dbReference type="InterPro" id="IPR012878">
    <property type="entry name" value="Beta-AFase-like_GH127_cat"/>
</dbReference>